<comment type="caution">
    <text evidence="1">The sequence shown here is derived from an EMBL/GenBank/DDBJ whole genome shotgun (WGS) entry which is preliminary data.</text>
</comment>
<name>A0A7K1XVW8_9SPHI</name>
<sequence length="817" mass="92042">MRVFRPLYWLLLMAAFTVTAFVIPENPYEKLKRQLLAYQKQNPTTCLFLHTDKNRYAPNEDVWFKAYILSGNVIDNEVLYVRLTDQHRRIILTEQFPVYDIRAHGDILLPDTLKDGNYYLFAYTDRMINFSEEDVFMQPITVTRNSYGRLEAEASVIDTTRMQRGEKIDILVKVRQGEELQRKVRGQYYLMNGDKEIKNGRITTNDLGEATISFVYPPLPDDKSLQVRIRFDREGEQANLDLNLRHESNPVKLQAFPEGGHLIAGAHNRLVVTAMDINRVPVSTTVKLMNNGQEMAAVTTDKYGLGSIDLVPALNAVYSLSEDPHKLITPVSIPVEPSGYALVMQQDEDATDAMIYNRGAQAEALLVIRTYDSLAWKMPVTIPPGKALKVNMPLEDLPKGMLSLAIFDGSGRAVAERLFMNKRNEDDYHVVMKTDQPSYGVRKKVTVSLNITNREKEPVAGNVSIAVIERGRLDQAAYRTILDYYDSRFLDKEVPFGVLAAMSDKTRDELLIAKSWQRNSWNDITSFVPGEPATLLRNTGGINGYLEPLTRRKKKEKLKDLVIYSKGRIGTVPVNGDYTFSISAQSLLSYRGNEFTMVQGEEFLSKYKVHFDDYDLAYDKKILEGATLRVPQAFSSLARNKLPPALRSSLSKGIQLAEIRINAGAESGGLKIFRSTTCNDYVCANNILNCSNHINAYGNFLPREGAIYSYRRSAFGSGTPTEHVVYRGCGRTGNTSVIKNISIPKQFFLPDYEKQPSYEPELRTTIYWNPNSGTTRAGVNAFSFFTSDIRGDFIVVAQGLDVNTLAPLYGTAAFTVK</sequence>
<evidence type="ECO:0008006" key="3">
    <source>
        <dbReference type="Google" id="ProtNLM"/>
    </source>
</evidence>
<gene>
    <name evidence="1" type="ORF">GS398_07410</name>
</gene>
<organism evidence="1 2">
    <name type="scientific">Hufsiella ginkgonis</name>
    <dbReference type="NCBI Taxonomy" id="2695274"/>
    <lineage>
        <taxon>Bacteria</taxon>
        <taxon>Pseudomonadati</taxon>
        <taxon>Bacteroidota</taxon>
        <taxon>Sphingobacteriia</taxon>
        <taxon>Sphingobacteriales</taxon>
        <taxon>Sphingobacteriaceae</taxon>
        <taxon>Hufsiella</taxon>
    </lineage>
</organism>
<proteinExistence type="predicted"/>
<dbReference type="EMBL" id="WVHS01000002">
    <property type="protein sequence ID" value="MXV15122.1"/>
    <property type="molecule type" value="Genomic_DNA"/>
</dbReference>
<evidence type="ECO:0000313" key="1">
    <source>
        <dbReference type="EMBL" id="MXV15122.1"/>
    </source>
</evidence>
<dbReference type="AlphaFoldDB" id="A0A7K1XVW8"/>
<accession>A0A7K1XVW8</accession>
<dbReference type="RefSeq" id="WP_160906138.1">
    <property type="nucleotide sequence ID" value="NZ_WVHS01000002.1"/>
</dbReference>
<protein>
    <recommendedName>
        <fullName evidence="3">Macroglobulin domain-containing protein</fullName>
    </recommendedName>
</protein>
<evidence type="ECO:0000313" key="2">
    <source>
        <dbReference type="Proteomes" id="UP000451233"/>
    </source>
</evidence>
<reference evidence="1 2" key="1">
    <citation type="submission" date="2019-11" db="EMBL/GenBank/DDBJ databases">
        <title>Pedobacter sp. HMF7056 Genome sequencing and assembly.</title>
        <authorList>
            <person name="Kang H."/>
            <person name="Kim H."/>
            <person name="Joh K."/>
        </authorList>
    </citation>
    <scope>NUCLEOTIDE SEQUENCE [LARGE SCALE GENOMIC DNA]</scope>
    <source>
        <strain evidence="1 2">HMF7056</strain>
    </source>
</reference>
<keyword evidence="2" id="KW-1185">Reference proteome</keyword>
<dbReference type="Proteomes" id="UP000451233">
    <property type="component" value="Unassembled WGS sequence"/>
</dbReference>
<dbReference type="Gene3D" id="2.60.40.1930">
    <property type="match status" value="1"/>
</dbReference>